<dbReference type="GO" id="GO:0016787">
    <property type="term" value="F:hydrolase activity"/>
    <property type="evidence" value="ECO:0007669"/>
    <property type="project" value="UniProtKB-KW"/>
</dbReference>
<evidence type="ECO:0000256" key="7">
    <source>
        <dbReference type="ARBA" id="ARBA00038093"/>
    </source>
</evidence>
<dbReference type="GO" id="GO:0046872">
    <property type="term" value="F:metal ion binding"/>
    <property type="evidence" value="ECO:0007669"/>
    <property type="project" value="UniProtKB-KW"/>
</dbReference>
<evidence type="ECO:0000313" key="9">
    <source>
        <dbReference type="EMBL" id="KJU85332.1"/>
    </source>
</evidence>
<dbReference type="Proteomes" id="UP000033423">
    <property type="component" value="Unassembled WGS sequence"/>
</dbReference>
<organism evidence="9 10">
    <name type="scientific">Candidatus Magnetobacterium bavaricum</name>
    <dbReference type="NCBI Taxonomy" id="29290"/>
    <lineage>
        <taxon>Bacteria</taxon>
        <taxon>Pseudomonadati</taxon>
        <taxon>Nitrospirota</taxon>
        <taxon>Thermodesulfovibrionia</taxon>
        <taxon>Thermodesulfovibrionales</taxon>
        <taxon>Candidatus Magnetobacteriaceae</taxon>
        <taxon>Candidatus Magnetobacterium</taxon>
    </lineage>
</organism>
<comment type="cofactor">
    <cofactor evidence="1">
        <name>Mg(2+)</name>
        <dbReference type="ChEBI" id="CHEBI:18420"/>
    </cofactor>
</comment>
<keyword evidence="2" id="KW-1277">Toxin-antitoxin system</keyword>
<protein>
    <submittedName>
        <fullName evidence="9">Twitching motilty protein PilT</fullName>
    </submittedName>
</protein>
<feature type="domain" description="PIN" evidence="8">
    <location>
        <begin position="4"/>
        <end position="136"/>
    </location>
</feature>
<evidence type="ECO:0000256" key="6">
    <source>
        <dbReference type="ARBA" id="ARBA00022842"/>
    </source>
</evidence>
<dbReference type="SUPFAM" id="SSF88723">
    <property type="entry name" value="PIN domain-like"/>
    <property type="match status" value="1"/>
</dbReference>
<dbReference type="PANTHER" id="PTHR33653:SF1">
    <property type="entry name" value="RIBONUCLEASE VAPC2"/>
    <property type="match status" value="1"/>
</dbReference>
<keyword evidence="3" id="KW-0540">Nuclease</keyword>
<dbReference type="PANTHER" id="PTHR33653">
    <property type="entry name" value="RIBONUCLEASE VAPC2"/>
    <property type="match status" value="1"/>
</dbReference>
<accession>A0A0F3GU40</accession>
<dbReference type="AlphaFoldDB" id="A0A0F3GU40"/>
<evidence type="ECO:0000259" key="8">
    <source>
        <dbReference type="Pfam" id="PF01850"/>
    </source>
</evidence>
<dbReference type="InterPro" id="IPR029060">
    <property type="entry name" value="PIN-like_dom_sf"/>
</dbReference>
<dbReference type="InterPro" id="IPR050556">
    <property type="entry name" value="Type_II_TA_system_RNase"/>
</dbReference>
<gene>
    <name evidence="9" type="ORF">MBAV_002474</name>
</gene>
<comment type="similarity">
    <text evidence="7">Belongs to the PINc/VapC protein family.</text>
</comment>
<dbReference type="EMBL" id="LACI01001068">
    <property type="protein sequence ID" value="KJU85332.1"/>
    <property type="molecule type" value="Genomic_DNA"/>
</dbReference>
<comment type="caution">
    <text evidence="9">The sequence shown here is derived from an EMBL/GenBank/DDBJ whole genome shotgun (WGS) entry which is preliminary data.</text>
</comment>
<keyword evidence="10" id="KW-1185">Reference proteome</keyword>
<proteinExistence type="inferred from homology"/>
<evidence type="ECO:0000256" key="3">
    <source>
        <dbReference type="ARBA" id="ARBA00022722"/>
    </source>
</evidence>
<reference evidence="9 10" key="1">
    <citation type="submission" date="2015-02" db="EMBL/GenBank/DDBJ databases">
        <title>Single-cell genomics of uncultivated deep-branching MTB reveals a conserved set of magnetosome genes.</title>
        <authorList>
            <person name="Kolinko S."/>
            <person name="Richter M."/>
            <person name="Glockner F.O."/>
            <person name="Brachmann A."/>
            <person name="Schuler D."/>
        </authorList>
    </citation>
    <scope>NUCLEOTIDE SEQUENCE [LARGE SCALE GENOMIC DNA]</scope>
    <source>
        <strain evidence="9">TM-1</strain>
    </source>
</reference>
<dbReference type="Gene3D" id="3.40.50.1010">
    <property type="entry name" value="5'-nuclease"/>
    <property type="match status" value="1"/>
</dbReference>
<evidence type="ECO:0000256" key="2">
    <source>
        <dbReference type="ARBA" id="ARBA00022649"/>
    </source>
</evidence>
<dbReference type="CDD" id="cd09881">
    <property type="entry name" value="PIN_VapC4-5_FitB-like"/>
    <property type="match status" value="1"/>
</dbReference>
<evidence type="ECO:0000256" key="1">
    <source>
        <dbReference type="ARBA" id="ARBA00001946"/>
    </source>
</evidence>
<keyword evidence="6" id="KW-0460">Magnesium</keyword>
<dbReference type="Pfam" id="PF01850">
    <property type="entry name" value="PIN"/>
    <property type="match status" value="1"/>
</dbReference>
<evidence type="ECO:0000313" key="10">
    <source>
        <dbReference type="Proteomes" id="UP000033423"/>
    </source>
</evidence>
<dbReference type="GO" id="GO:0004518">
    <property type="term" value="F:nuclease activity"/>
    <property type="evidence" value="ECO:0007669"/>
    <property type="project" value="UniProtKB-KW"/>
</dbReference>
<keyword evidence="5" id="KW-0378">Hydrolase</keyword>
<dbReference type="InterPro" id="IPR002716">
    <property type="entry name" value="PIN_dom"/>
</dbReference>
<evidence type="ECO:0000256" key="5">
    <source>
        <dbReference type="ARBA" id="ARBA00022801"/>
    </source>
</evidence>
<keyword evidence="4" id="KW-0479">Metal-binding</keyword>
<sequence length="156" mass="17963">MNKYLLDTNILGYIEMRDAPNHKNIEKRLAGLNDEDEIYVSILAIYEMYYGASRCTPENRSKMLSMIESIKKRFIILPLQEEGAEVYGRLKTIYEEKIGISKKEITKHNIDFILAASAITAKAILVSNDALFENIQRIYPKLKLENWVKVIGSFAK</sequence>
<evidence type="ECO:0000256" key="4">
    <source>
        <dbReference type="ARBA" id="ARBA00022723"/>
    </source>
</evidence>
<name>A0A0F3GU40_9BACT</name>